<dbReference type="Pfam" id="PF02410">
    <property type="entry name" value="RsfS"/>
    <property type="match status" value="1"/>
</dbReference>
<reference evidence="1 2" key="1">
    <citation type="submission" date="2014-06" db="EMBL/GenBank/DDBJ databases">
        <title>Evolutionary Origins and Diversification of the Mycorrhizal Mutualists.</title>
        <authorList>
            <consortium name="DOE Joint Genome Institute"/>
            <consortium name="Mycorrhizal Genomics Consortium"/>
            <person name="Kohler A."/>
            <person name="Kuo A."/>
            <person name="Nagy L.G."/>
            <person name="Floudas D."/>
            <person name="Copeland A."/>
            <person name="Barry K.W."/>
            <person name="Cichocki N."/>
            <person name="Veneault-Fourrey C."/>
            <person name="LaButti K."/>
            <person name="Lindquist E.A."/>
            <person name="Lipzen A."/>
            <person name="Lundell T."/>
            <person name="Morin E."/>
            <person name="Murat C."/>
            <person name="Riley R."/>
            <person name="Ohm R."/>
            <person name="Sun H."/>
            <person name="Tunlid A."/>
            <person name="Henrissat B."/>
            <person name="Grigoriev I.V."/>
            <person name="Hibbett D.S."/>
            <person name="Martin F."/>
        </authorList>
    </citation>
    <scope>NUCLEOTIDE SEQUENCE [LARGE SCALE GENOMIC DNA]</scope>
    <source>
        <strain evidence="1 2">SS14</strain>
    </source>
</reference>
<gene>
    <name evidence="1" type="ORF">M422DRAFT_168592</name>
</gene>
<dbReference type="HOGENOM" id="CLU_123408_0_0_1"/>
<dbReference type="AlphaFoldDB" id="A0A0C9VYS1"/>
<dbReference type="Gene3D" id="3.30.460.10">
    <property type="entry name" value="Beta Polymerase, domain 2"/>
    <property type="match status" value="1"/>
</dbReference>
<evidence type="ECO:0000313" key="2">
    <source>
        <dbReference type="Proteomes" id="UP000054279"/>
    </source>
</evidence>
<dbReference type="EMBL" id="KN837118">
    <property type="protein sequence ID" value="KIJ44185.1"/>
    <property type="molecule type" value="Genomic_DNA"/>
</dbReference>
<protein>
    <submittedName>
        <fullName evidence="1">Uncharacterized protein</fullName>
    </submittedName>
</protein>
<dbReference type="SUPFAM" id="SSF81301">
    <property type="entry name" value="Nucleotidyltransferase"/>
    <property type="match status" value="1"/>
</dbReference>
<keyword evidence="2" id="KW-1185">Reference proteome</keyword>
<dbReference type="InterPro" id="IPR043519">
    <property type="entry name" value="NT_sf"/>
</dbReference>
<sequence length="217" mass="24213">MFGPLRIIAAQAARTRVRCLSSSTTSMNQLPWFVTPEDEEFNAEVLKTEHDAQPRAVSLIPPIPHDVPDHIRELHTMLSTSPYLDRSNLLVSRPREPVAAPPLPFRSPKGRKRVRGGTDFGVGIDMPNNGIWDWCVLAQVKEGTEGKGSISNVIKDIRKKLRELAKSGAIAHVPHNRRQLSTDGWEMLDIGDFAVHVLSKEAREKWFPTPSDVMAPS</sequence>
<name>A0A0C9VYS1_SPHS4</name>
<organism evidence="1 2">
    <name type="scientific">Sphaerobolus stellatus (strain SS14)</name>
    <dbReference type="NCBI Taxonomy" id="990650"/>
    <lineage>
        <taxon>Eukaryota</taxon>
        <taxon>Fungi</taxon>
        <taxon>Dikarya</taxon>
        <taxon>Basidiomycota</taxon>
        <taxon>Agaricomycotina</taxon>
        <taxon>Agaricomycetes</taxon>
        <taxon>Phallomycetidae</taxon>
        <taxon>Geastrales</taxon>
        <taxon>Sphaerobolaceae</taxon>
        <taxon>Sphaerobolus</taxon>
    </lineage>
</organism>
<accession>A0A0C9VYS1</accession>
<evidence type="ECO:0000313" key="1">
    <source>
        <dbReference type="EMBL" id="KIJ44185.1"/>
    </source>
</evidence>
<dbReference type="Proteomes" id="UP000054279">
    <property type="component" value="Unassembled WGS sequence"/>
</dbReference>
<dbReference type="OrthoDB" id="21330at2759"/>
<proteinExistence type="predicted"/>